<feature type="transmembrane region" description="Helical" evidence="8">
    <location>
        <begin position="70"/>
        <end position="92"/>
    </location>
</feature>
<comment type="cofactor">
    <cofactor evidence="1">
        <name>heme</name>
        <dbReference type="ChEBI" id="CHEBI:30413"/>
    </cofactor>
</comment>
<dbReference type="Proteomes" id="UP000095283">
    <property type="component" value="Unplaced"/>
</dbReference>
<dbReference type="WBParaSite" id="Hba_18722">
    <property type="protein sequence ID" value="Hba_18722"/>
    <property type="gene ID" value="Hba_18722"/>
</dbReference>
<evidence type="ECO:0000256" key="3">
    <source>
        <dbReference type="ARBA" id="ARBA00022617"/>
    </source>
</evidence>
<evidence type="ECO:0000256" key="6">
    <source>
        <dbReference type="ARBA" id="ARBA00023004"/>
    </source>
</evidence>
<dbReference type="GO" id="GO:0005506">
    <property type="term" value="F:iron ion binding"/>
    <property type="evidence" value="ECO:0007669"/>
    <property type="project" value="InterPro"/>
</dbReference>
<dbReference type="GO" id="GO:0004497">
    <property type="term" value="F:monooxygenase activity"/>
    <property type="evidence" value="ECO:0007669"/>
    <property type="project" value="UniProtKB-KW"/>
</dbReference>
<organism evidence="9 10">
    <name type="scientific">Heterorhabditis bacteriophora</name>
    <name type="common">Entomopathogenic nematode worm</name>
    <dbReference type="NCBI Taxonomy" id="37862"/>
    <lineage>
        <taxon>Eukaryota</taxon>
        <taxon>Metazoa</taxon>
        <taxon>Ecdysozoa</taxon>
        <taxon>Nematoda</taxon>
        <taxon>Chromadorea</taxon>
        <taxon>Rhabditida</taxon>
        <taxon>Rhabditina</taxon>
        <taxon>Rhabditomorpha</taxon>
        <taxon>Strongyloidea</taxon>
        <taxon>Heterorhabditidae</taxon>
        <taxon>Heterorhabditis</taxon>
    </lineage>
</organism>
<dbReference type="PANTHER" id="PTHR24291:SF146">
    <property type="entry name" value="CYTOCHROME P450"/>
    <property type="match status" value="1"/>
</dbReference>
<evidence type="ECO:0000256" key="5">
    <source>
        <dbReference type="ARBA" id="ARBA00023002"/>
    </source>
</evidence>
<dbReference type="InterPro" id="IPR002402">
    <property type="entry name" value="Cyt_P450_E_grp-II"/>
</dbReference>
<feature type="transmembrane region" description="Helical" evidence="8">
    <location>
        <begin position="149"/>
        <end position="167"/>
    </location>
</feature>
<dbReference type="GO" id="GO:0020037">
    <property type="term" value="F:heme binding"/>
    <property type="evidence" value="ECO:0007669"/>
    <property type="project" value="InterPro"/>
</dbReference>
<evidence type="ECO:0000256" key="8">
    <source>
        <dbReference type="SAM" id="Phobius"/>
    </source>
</evidence>
<protein>
    <submittedName>
        <fullName evidence="10">Cytochrome P450</fullName>
    </submittedName>
</protein>
<dbReference type="InterPro" id="IPR036396">
    <property type="entry name" value="Cyt_P450_sf"/>
</dbReference>
<accession>A0A1I7XLR8</accession>
<keyword evidence="4" id="KW-0479">Metal-binding</keyword>
<reference evidence="10" key="1">
    <citation type="submission" date="2016-11" db="UniProtKB">
        <authorList>
            <consortium name="WormBaseParasite"/>
        </authorList>
    </citation>
    <scope>IDENTIFICATION</scope>
</reference>
<keyword evidence="8" id="KW-0812">Transmembrane</keyword>
<dbReference type="PANTHER" id="PTHR24291">
    <property type="entry name" value="CYTOCHROME P450 FAMILY 4"/>
    <property type="match status" value="1"/>
</dbReference>
<name>A0A1I7XLR8_HETBA</name>
<evidence type="ECO:0000256" key="7">
    <source>
        <dbReference type="ARBA" id="ARBA00023033"/>
    </source>
</evidence>
<keyword evidence="9" id="KW-1185">Reference proteome</keyword>
<evidence type="ECO:0000256" key="2">
    <source>
        <dbReference type="ARBA" id="ARBA00010617"/>
    </source>
</evidence>
<keyword evidence="6" id="KW-0408">Iron</keyword>
<evidence type="ECO:0000256" key="4">
    <source>
        <dbReference type="ARBA" id="ARBA00022723"/>
    </source>
</evidence>
<comment type="similarity">
    <text evidence="2">Belongs to the cytochrome P450 family.</text>
</comment>
<keyword evidence="5" id="KW-0560">Oxidoreductase</keyword>
<dbReference type="GO" id="GO:0016705">
    <property type="term" value="F:oxidoreductase activity, acting on paired donors, with incorporation or reduction of molecular oxygen"/>
    <property type="evidence" value="ECO:0007669"/>
    <property type="project" value="InterPro"/>
</dbReference>
<evidence type="ECO:0000313" key="10">
    <source>
        <dbReference type="WBParaSite" id="Hba_18722"/>
    </source>
</evidence>
<proteinExistence type="inferred from homology"/>
<dbReference type="InterPro" id="IPR001128">
    <property type="entry name" value="Cyt_P450"/>
</dbReference>
<keyword evidence="3" id="KW-0349">Heme</keyword>
<dbReference type="Pfam" id="PF00067">
    <property type="entry name" value="p450"/>
    <property type="match status" value="1"/>
</dbReference>
<evidence type="ECO:0000256" key="1">
    <source>
        <dbReference type="ARBA" id="ARBA00001971"/>
    </source>
</evidence>
<dbReference type="PRINTS" id="PR00464">
    <property type="entry name" value="EP450II"/>
</dbReference>
<dbReference type="Gene3D" id="1.10.630.10">
    <property type="entry name" value="Cytochrome P450"/>
    <property type="match status" value="1"/>
</dbReference>
<sequence length="277" mass="32303">MSITLILVVAVAIYAIYSSRKQILDLWRLNRRCKWLLKDLPGPPSLPLIGSAHLFKWNNFRSLAYSRSGLAQYLLSSAVLMKLLEWVILIFIRIICSKSSFQPILDSNVNISKPNQYDIISEWIGTGLLTRYDKIKKTKFRKYGNHMRHFVLLQFFVGFLKFVLLKISPPKYITRRSTNDKWLRRRKMLTPAFHFNILQLYQEVFAKQGKILVNLLEKECGHYFDVFPYIKRCALDIICETAMGTEMNSQTGGSMEYVSAVQRVSAIIWNYERSAEL</sequence>
<dbReference type="AlphaFoldDB" id="A0A1I7XLR8"/>
<keyword evidence="7" id="KW-0503">Monooxygenase</keyword>
<keyword evidence="8" id="KW-0472">Membrane</keyword>
<keyword evidence="8" id="KW-1133">Transmembrane helix</keyword>
<evidence type="ECO:0000313" key="9">
    <source>
        <dbReference type="Proteomes" id="UP000095283"/>
    </source>
</evidence>
<dbReference type="InterPro" id="IPR050196">
    <property type="entry name" value="Cytochrome_P450_Monoox"/>
</dbReference>
<dbReference type="SUPFAM" id="SSF48264">
    <property type="entry name" value="Cytochrome P450"/>
    <property type="match status" value="1"/>
</dbReference>